<dbReference type="InterPro" id="IPR001533">
    <property type="entry name" value="Pterin_deHydtase"/>
</dbReference>
<evidence type="ECO:0000256" key="3">
    <source>
        <dbReference type="ARBA" id="ARBA00013252"/>
    </source>
</evidence>
<dbReference type="Gene3D" id="3.30.1360.20">
    <property type="entry name" value="Transcriptional coactivator/pterin dehydratase"/>
    <property type="match status" value="1"/>
</dbReference>
<dbReference type="PANTHER" id="PTHR12599:SF0">
    <property type="entry name" value="PTERIN-4-ALPHA-CARBINOLAMINE DEHYDRATASE"/>
    <property type="match status" value="1"/>
</dbReference>
<accession>A0A1V4AE45</accession>
<dbReference type="RefSeq" id="WP_077965631.1">
    <property type="nucleotide sequence ID" value="NZ_CP045178.1"/>
</dbReference>
<dbReference type="OrthoDB" id="15077at2"/>
<dbReference type="GO" id="GO:0008124">
    <property type="term" value="F:4-alpha-hydroxytetrahydrobiopterin dehydratase activity"/>
    <property type="evidence" value="ECO:0007669"/>
    <property type="project" value="UniProtKB-EC"/>
</dbReference>
<evidence type="ECO:0000256" key="4">
    <source>
        <dbReference type="ARBA" id="ARBA00021735"/>
    </source>
</evidence>
<evidence type="ECO:0000256" key="1">
    <source>
        <dbReference type="ARBA" id="ARBA00001554"/>
    </source>
</evidence>
<dbReference type="AlphaFoldDB" id="A0A1V4AE45"/>
<dbReference type="Proteomes" id="UP000190539">
    <property type="component" value="Unassembled WGS sequence"/>
</dbReference>
<name>A0A1V4AE45_9ACTN</name>
<keyword evidence="5" id="KW-0456">Lyase</keyword>
<dbReference type="GO" id="GO:0006729">
    <property type="term" value="P:tetrahydrobiopterin biosynthetic process"/>
    <property type="evidence" value="ECO:0007669"/>
    <property type="project" value="InterPro"/>
</dbReference>
<organism evidence="6 7">
    <name type="scientific">Streptomyces tsukubensis</name>
    <dbReference type="NCBI Taxonomy" id="83656"/>
    <lineage>
        <taxon>Bacteria</taxon>
        <taxon>Bacillati</taxon>
        <taxon>Actinomycetota</taxon>
        <taxon>Actinomycetes</taxon>
        <taxon>Kitasatosporales</taxon>
        <taxon>Streptomycetaceae</taxon>
        <taxon>Streptomyces</taxon>
    </lineage>
</organism>
<sequence>MAVKPLSSQEIEDRLGELPGWSVDESTLTRIYRLGSHFAAAALVTHIARTQDELDHHADVTLGYNTVELSVNTHSVGGAITGLDFDLAHRVEGLAPAHGAR</sequence>
<comment type="similarity">
    <text evidence="2">Belongs to the pterin-4-alpha-carbinolamine dehydratase family.</text>
</comment>
<dbReference type="CDD" id="cd00488">
    <property type="entry name" value="PCD_DCoH"/>
    <property type="match status" value="1"/>
</dbReference>
<evidence type="ECO:0000256" key="5">
    <source>
        <dbReference type="ARBA" id="ARBA00023239"/>
    </source>
</evidence>
<evidence type="ECO:0000256" key="2">
    <source>
        <dbReference type="ARBA" id="ARBA00006472"/>
    </source>
</evidence>
<dbReference type="EC" id="4.2.1.96" evidence="3"/>
<reference evidence="6 7" key="1">
    <citation type="submission" date="2017-02" db="EMBL/GenBank/DDBJ databases">
        <title>Draft Genome Sequence of Streptomyces tsukubaensis F601, a Producer of the immunosuppressant tacrolimus FK506.</title>
        <authorList>
            <person name="Zong G."/>
            <person name="Zhong C."/>
            <person name="Fu J."/>
            <person name="Qin R."/>
            <person name="Cao G."/>
        </authorList>
    </citation>
    <scope>NUCLEOTIDE SEQUENCE [LARGE SCALE GENOMIC DNA]</scope>
    <source>
        <strain evidence="6 7">F601</strain>
    </source>
</reference>
<keyword evidence="7" id="KW-1185">Reference proteome</keyword>
<comment type="catalytic activity">
    <reaction evidence="1">
        <text>(4aS,6R)-4a-hydroxy-L-erythro-5,6,7,8-tetrahydrobiopterin = (6R)-L-erythro-6,7-dihydrobiopterin + H2O</text>
        <dbReference type="Rhea" id="RHEA:11920"/>
        <dbReference type="ChEBI" id="CHEBI:15377"/>
        <dbReference type="ChEBI" id="CHEBI:15642"/>
        <dbReference type="ChEBI" id="CHEBI:43120"/>
        <dbReference type="EC" id="4.2.1.96"/>
    </reaction>
</comment>
<dbReference type="SUPFAM" id="SSF55248">
    <property type="entry name" value="PCD-like"/>
    <property type="match status" value="1"/>
</dbReference>
<dbReference type="EMBL" id="MVFC01000003">
    <property type="protein sequence ID" value="OON81769.1"/>
    <property type="molecule type" value="Genomic_DNA"/>
</dbReference>
<gene>
    <name evidence="6" type="ORF">B1H18_06520</name>
</gene>
<dbReference type="STRING" id="83656.B1H18_06520"/>
<dbReference type="Pfam" id="PF01329">
    <property type="entry name" value="Pterin_4a"/>
    <property type="match status" value="1"/>
</dbReference>
<proteinExistence type="inferred from homology"/>
<dbReference type="NCBIfam" id="NF002017">
    <property type="entry name" value="PRK00823.1-2"/>
    <property type="match status" value="1"/>
</dbReference>
<dbReference type="PANTHER" id="PTHR12599">
    <property type="entry name" value="PTERIN-4-ALPHA-CARBINOLAMINE DEHYDRATASE"/>
    <property type="match status" value="1"/>
</dbReference>
<dbReference type="InterPro" id="IPR036428">
    <property type="entry name" value="PCD_sf"/>
</dbReference>
<protein>
    <recommendedName>
        <fullName evidence="4">Putative pterin-4-alpha-carbinolamine dehydratase</fullName>
        <ecNumber evidence="3">4.2.1.96</ecNumber>
    </recommendedName>
</protein>
<comment type="caution">
    <text evidence="6">The sequence shown here is derived from an EMBL/GenBank/DDBJ whole genome shotgun (WGS) entry which is preliminary data.</text>
</comment>
<evidence type="ECO:0000313" key="7">
    <source>
        <dbReference type="Proteomes" id="UP000190539"/>
    </source>
</evidence>
<evidence type="ECO:0000313" key="6">
    <source>
        <dbReference type="EMBL" id="OON81769.1"/>
    </source>
</evidence>